<evidence type="ECO:0000256" key="1">
    <source>
        <dbReference type="ARBA" id="ARBA00006068"/>
    </source>
</evidence>
<dbReference type="NCBIfam" id="TIGR00350">
    <property type="entry name" value="lytR_cpsA_psr"/>
    <property type="match status" value="1"/>
</dbReference>
<dbReference type="RefSeq" id="WP_273940069.1">
    <property type="nucleotide sequence ID" value="NZ_CP097263.1"/>
</dbReference>
<dbReference type="InterPro" id="IPR027381">
    <property type="entry name" value="LytR/CpsA/Psr_C"/>
</dbReference>
<dbReference type="Pfam" id="PF13399">
    <property type="entry name" value="LytR_C"/>
    <property type="match status" value="1"/>
</dbReference>
<evidence type="ECO:0000313" key="6">
    <source>
        <dbReference type="EMBL" id="MFC0543522.1"/>
    </source>
</evidence>
<keyword evidence="3" id="KW-1133">Transmembrane helix</keyword>
<keyword evidence="3" id="KW-0812">Transmembrane</keyword>
<accession>A0ABV6MTX7</accession>
<dbReference type="Gene3D" id="3.40.630.190">
    <property type="entry name" value="LCP protein"/>
    <property type="match status" value="1"/>
</dbReference>
<organism evidence="6 7">
    <name type="scientific">Kutzneria chonburiensis</name>
    <dbReference type="NCBI Taxonomy" id="1483604"/>
    <lineage>
        <taxon>Bacteria</taxon>
        <taxon>Bacillati</taxon>
        <taxon>Actinomycetota</taxon>
        <taxon>Actinomycetes</taxon>
        <taxon>Pseudonocardiales</taxon>
        <taxon>Pseudonocardiaceae</taxon>
        <taxon>Kutzneria</taxon>
    </lineage>
</organism>
<dbReference type="Pfam" id="PF03816">
    <property type="entry name" value="LytR_cpsA_psr"/>
    <property type="match status" value="1"/>
</dbReference>
<feature type="region of interest" description="Disordered" evidence="2">
    <location>
        <begin position="1"/>
        <end position="27"/>
    </location>
</feature>
<evidence type="ECO:0000259" key="4">
    <source>
        <dbReference type="Pfam" id="PF03816"/>
    </source>
</evidence>
<reference evidence="6 7" key="1">
    <citation type="submission" date="2024-09" db="EMBL/GenBank/DDBJ databases">
        <authorList>
            <person name="Sun Q."/>
            <person name="Mori K."/>
        </authorList>
    </citation>
    <scope>NUCLEOTIDE SEQUENCE [LARGE SCALE GENOMIC DNA]</scope>
    <source>
        <strain evidence="6 7">TBRC 1432</strain>
    </source>
</reference>
<feature type="transmembrane region" description="Helical" evidence="3">
    <location>
        <begin position="34"/>
        <end position="53"/>
    </location>
</feature>
<evidence type="ECO:0000259" key="5">
    <source>
        <dbReference type="Pfam" id="PF13399"/>
    </source>
</evidence>
<keyword evidence="7" id="KW-1185">Reference proteome</keyword>
<evidence type="ECO:0000256" key="3">
    <source>
        <dbReference type="SAM" id="Phobius"/>
    </source>
</evidence>
<dbReference type="Gene3D" id="3.30.70.2390">
    <property type="match status" value="1"/>
</dbReference>
<dbReference type="Proteomes" id="UP001589810">
    <property type="component" value="Unassembled WGS sequence"/>
</dbReference>
<evidence type="ECO:0000256" key="2">
    <source>
        <dbReference type="SAM" id="MobiDB-lite"/>
    </source>
</evidence>
<gene>
    <name evidence="6" type="ORF">ACFFH7_18620</name>
</gene>
<dbReference type="InterPro" id="IPR004474">
    <property type="entry name" value="LytR_CpsA_psr"/>
</dbReference>
<feature type="domain" description="Cell envelope-related transcriptional attenuator" evidence="4">
    <location>
        <begin position="116"/>
        <end position="284"/>
    </location>
</feature>
<feature type="compositionally biased region" description="Pro residues" evidence="2">
    <location>
        <begin position="12"/>
        <end position="21"/>
    </location>
</feature>
<dbReference type="InterPro" id="IPR050922">
    <property type="entry name" value="LytR/CpsA/Psr_CW_biosynth"/>
</dbReference>
<dbReference type="PANTHER" id="PTHR33392:SF6">
    <property type="entry name" value="POLYISOPRENYL-TEICHOIC ACID--PEPTIDOGLYCAN TEICHOIC ACID TRANSFERASE TAGU"/>
    <property type="match status" value="1"/>
</dbReference>
<protein>
    <submittedName>
        <fullName evidence="6">LCP family protein</fullName>
    </submittedName>
</protein>
<evidence type="ECO:0000313" key="7">
    <source>
        <dbReference type="Proteomes" id="UP001589810"/>
    </source>
</evidence>
<comment type="caution">
    <text evidence="6">The sequence shown here is derived from an EMBL/GenBank/DDBJ whole genome shotgun (WGS) entry which is preliminary data.</text>
</comment>
<feature type="domain" description="LytR/CpsA/Psr regulator C-terminal" evidence="5">
    <location>
        <begin position="393"/>
        <end position="474"/>
    </location>
</feature>
<name>A0ABV6MTX7_9PSEU</name>
<dbReference type="PANTHER" id="PTHR33392">
    <property type="entry name" value="POLYISOPRENYL-TEICHOIC ACID--PEPTIDOGLYCAN TEICHOIC ACID TRANSFERASE TAGU"/>
    <property type="match status" value="1"/>
</dbReference>
<dbReference type="EMBL" id="JBHLUD010000006">
    <property type="protein sequence ID" value="MFC0543522.1"/>
    <property type="molecule type" value="Genomic_DNA"/>
</dbReference>
<sequence length="513" mass="53010">MPERLDTRRMPPRPAGPPPRPVARRRQNPALRTVQVLLAVVSMVVFGGTWYAWSQLARLDGLTTANVIGKSVPPAAEQNILMVGLDTRTDAMGNPLPQDVLNQLHAGGADDGGDTTDTMIVIHIPAGGGAATAISIPRDSYVQIAGDYGKHKINSAYSYGRNDAYATLSKQGVKGAELETKAAEAGAKSSIATIQQFTGLEITHYAAVNLAGFYFISQAIGGVPVCLINPVKDSFSGANFPAGQQTVEGSNALAFVRQRHGLPNGDLDRIKRQQAFMSSMAKTVLSAGTLTNPTKLNNLIDAVKKAVVIDQGWDVLQFAQQLQGMSTGNIKFVTIPIVSITLQTPHDGDAVQVDPAQVQQFVQQTIAGPAGSTAAGGTGAAKPNTADYSSTIVDVRNGSGVSGLAASVLDTAVSKGFGRGDTGNATARKASSVNYPAGGKAAAQAVATALGGIPLVADDSITDGHVRVILGSDYNTKYGFTGNAAVQLNTFAAAAQTSSSNAAITADGVPCIN</sequence>
<comment type="similarity">
    <text evidence="1">Belongs to the LytR/CpsA/Psr (LCP) family.</text>
</comment>
<keyword evidence="3" id="KW-0472">Membrane</keyword>
<proteinExistence type="inferred from homology"/>